<dbReference type="InterPro" id="IPR025586">
    <property type="entry name" value="PcfJ"/>
</dbReference>
<accession>A0A8S5PDD0</accession>
<name>A0A8S5PDD0_9CAUD</name>
<sequence length="550" mass="64084">MRIISQYRNNRLFEVVRAFYNNGELIPGAQYCDQECLQVHTACGHAFHCRWRFQCSIRGLSDEGSAYTCPKCGKRLWKGTYDTPWLDLSESGRKRVLVPYRIELEAKEYKNYLDICAEALNVDIGSPIDVSVHTVKKYTLRFDFKSREAVYTEHGARGRAVLTRTLWPLNRIASDKTKFCMKDTVFHYLNAESNIHHTERTLINSFFKDVVRCFNQKLSDTVGYTVKSAYMPTSLQDGHSVFDYCFSNFAWRLRYPDARNLTTEEIRMCPYADDPVMRLFDERKPYLQTVREIYRFPDMPGLNARLVKCPINFLNIIRTAWPILHEIDNKYKLLDALLQKRYDIGFYHSLDSYLRSLRIIRHTRGEAAAVRLVERENDYIVRDCGHMWDLLTPQNKRIFIKAKIRSRDIHDYLTRLADKQQHANVRIKYKSLRDFPLTGKVDDLIFSLPPDTEQLANLGRAMHNCVGTYRDRVLSDKVRIIAAFRNRKPVICIEIRNGAVAQAKLVNNQPVREDAELNRALLAWAKSRKLILETNDVQTEREVTGVAAAV</sequence>
<organism evidence="1">
    <name type="scientific">Siphoviridae sp. ctKeG8</name>
    <dbReference type="NCBI Taxonomy" id="2825443"/>
    <lineage>
        <taxon>Viruses</taxon>
        <taxon>Duplodnaviria</taxon>
        <taxon>Heunggongvirae</taxon>
        <taxon>Uroviricota</taxon>
        <taxon>Caudoviricetes</taxon>
    </lineage>
</organism>
<protein>
    <submittedName>
        <fullName evidence="1">PcfJ like protein</fullName>
    </submittedName>
</protein>
<dbReference type="EMBL" id="BK015388">
    <property type="protein sequence ID" value="DAE04459.1"/>
    <property type="molecule type" value="Genomic_DNA"/>
</dbReference>
<reference evidence="1" key="1">
    <citation type="journal article" date="2021" name="Proc. Natl. Acad. Sci. U.S.A.">
        <title>A Catalog of Tens of Thousands of Viruses from Human Metagenomes Reveals Hidden Associations with Chronic Diseases.</title>
        <authorList>
            <person name="Tisza M.J."/>
            <person name="Buck C.B."/>
        </authorList>
    </citation>
    <scope>NUCLEOTIDE SEQUENCE</scope>
    <source>
        <strain evidence="1">CtKeG8</strain>
    </source>
</reference>
<proteinExistence type="predicted"/>
<evidence type="ECO:0000313" key="1">
    <source>
        <dbReference type="EMBL" id="DAE04459.1"/>
    </source>
</evidence>
<dbReference type="Pfam" id="PF14284">
    <property type="entry name" value="PcfJ"/>
    <property type="match status" value="1"/>
</dbReference>